<feature type="region of interest" description="Disordered" evidence="1">
    <location>
        <begin position="377"/>
        <end position="416"/>
    </location>
</feature>
<proteinExistence type="predicted"/>
<protein>
    <submittedName>
        <fullName evidence="3">Uncharacterized protein</fullName>
    </submittedName>
</protein>
<keyword evidence="2" id="KW-1133">Transmembrane helix</keyword>
<evidence type="ECO:0000256" key="2">
    <source>
        <dbReference type="SAM" id="Phobius"/>
    </source>
</evidence>
<dbReference type="EMBL" id="JAPXFL010000015">
    <property type="protein sequence ID" value="KAK9497173.1"/>
    <property type="molecule type" value="Genomic_DNA"/>
</dbReference>
<evidence type="ECO:0000313" key="3">
    <source>
        <dbReference type="EMBL" id="KAK9497173.1"/>
    </source>
</evidence>
<gene>
    <name evidence="3" type="ORF">O3M35_004540</name>
</gene>
<dbReference type="AlphaFoldDB" id="A0AAW1CF53"/>
<feature type="region of interest" description="Disordered" evidence="1">
    <location>
        <begin position="194"/>
        <end position="222"/>
    </location>
</feature>
<evidence type="ECO:0000313" key="4">
    <source>
        <dbReference type="Proteomes" id="UP001461498"/>
    </source>
</evidence>
<feature type="region of interest" description="Disordered" evidence="1">
    <location>
        <begin position="255"/>
        <end position="277"/>
    </location>
</feature>
<organism evidence="3 4">
    <name type="scientific">Rhynocoris fuscipes</name>
    <dbReference type="NCBI Taxonomy" id="488301"/>
    <lineage>
        <taxon>Eukaryota</taxon>
        <taxon>Metazoa</taxon>
        <taxon>Ecdysozoa</taxon>
        <taxon>Arthropoda</taxon>
        <taxon>Hexapoda</taxon>
        <taxon>Insecta</taxon>
        <taxon>Pterygota</taxon>
        <taxon>Neoptera</taxon>
        <taxon>Paraneoptera</taxon>
        <taxon>Hemiptera</taxon>
        <taxon>Heteroptera</taxon>
        <taxon>Panheteroptera</taxon>
        <taxon>Cimicomorpha</taxon>
        <taxon>Reduviidae</taxon>
        <taxon>Harpactorinae</taxon>
        <taxon>Harpactorini</taxon>
        <taxon>Rhynocoris</taxon>
    </lineage>
</organism>
<feature type="compositionally biased region" description="Basic and acidic residues" evidence="1">
    <location>
        <begin position="264"/>
        <end position="277"/>
    </location>
</feature>
<name>A0AAW1CF53_9HEMI</name>
<reference evidence="3 4" key="1">
    <citation type="submission" date="2022-12" db="EMBL/GenBank/DDBJ databases">
        <title>Chromosome-level genome assembly of true bugs.</title>
        <authorList>
            <person name="Ma L."/>
            <person name="Li H."/>
        </authorList>
    </citation>
    <scope>NUCLEOTIDE SEQUENCE [LARGE SCALE GENOMIC DNA]</scope>
    <source>
        <strain evidence="3">Lab_2022b</strain>
    </source>
</reference>
<accession>A0AAW1CF53</accession>
<keyword evidence="2" id="KW-0472">Membrane</keyword>
<keyword evidence="4" id="KW-1185">Reference proteome</keyword>
<keyword evidence="2" id="KW-0812">Transmembrane</keyword>
<evidence type="ECO:0000256" key="1">
    <source>
        <dbReference type="SAM" id="MobiDB-lite"/>
    </source>
</evidence>
<comment type="caution">
    <text evidence="3">The sequence shown here is derived from an EMBL/GenBank/DDBJ whole genome shotgun (WGS) entry which is preliminary data.</text>
</comment>
<feature type="compositionally biased region" description="Polar residues" evidence="1">
    <location>
        <begin position="377"/>
        <end position="402"/>
    </location>
</feature>
<feature type="transmembrane region" description="Helical" evidence="2">
    <location>
        <begin position="72"/>
        <end position="94"/>
    </location>
</feature>
<dbReference type="Proteomes" id="UP001461498">
    <property type="component" value="Unassembled WGS sequence"/>
</dbReference>
<sequence>MTIGVNCCGVMWTVECSDYDECPGPPPVFQLPPPPRPPFLHELPDCSININTCNAIPVIDAEYHSSPALTSLAVIIVSSLLLMAMLLIATALLCKHKKRMRNLLPCKTSGQNHCELTHSNGIIYEDLTNIRPRTLPQPSIEMVDVKARATMIDISYTRSNFPVLSHSPVFICPPPPSRIPLNPYSSQDLYNPVYEELSNGSGGRDESEGETESTHHCQGSEDDFAEDELSLCGLAMPSSLHSNYPDNIRYIGQKNHSFPSGHNAYDRKRNCERRPRSLDRPRVAKNKLDKRQNITKSINNDHSGLVSTSYKGNYLGSSGLGGDQYQRNNIDLDVDECLLLDALLRIYPKMDTDMQSLPYISGSYTRLNTVRHQTLTGQTTAGQDSDSGYSHNTDRQNINTNPIHKYPHAATSLIHS</sequence>